<dbReference type="RefSeq" id="WP_146147931.1">
    <property type="nucleotide sequence ID" value="NZ_PVTJ01000001.1"/>
</dbReference>
<organism evidence="3 4">
    <name type="scientific">Glycomyces artemisiae</name>
    <dbReference type="NCBI Taxonomy" id="1076443"/>
    <lineage>
        <taxon>Bacteria</taxon>
        <taxon>Bacillati</taxon>
        <taxon>Actinomycetota</taxon>
        <taxon>Actinomycetes</taxon>
        <taxon>Glycomycetales</taxon>
        <taxon>Glycomycetaceae</taxon>
        <taxon>Glycomyces</taxon>
    </lineage>
</organism>
<dbReference type="InterPro" id="IPR034686">
    <property type="entry name" value="Terpene_cyclase-like_2"/>
</dbReference>
<keyword evidence="4" id="KW-1185">Reference proteome</keyword>
<dbReference type="InterPro" id="IPR008949">
    <property type="entry name" value="Isoprenoid_synthase_dom_sf"/>
</dbReference>
<keyword evidence="1" id="KW-0456">Lyase</keyword>
<comment type="caution">
    <text evidence="3">The sequence shown here is derived from an EMBL/GenBank/DDBJ whole genome shotgun (WGS) entry which is preliminary data.</text>
</comment>
<feature type="compositionally biased region" description="Low complexity" evidence="2">
    <location>
        <begin position="861"/>
        <end position="881"/>
    </location>
</feature>
<evidence type="ECO:0000313" key="3">
    <source>
        <dbReference type="EMBL" id="PRY61886.1"/>
    </source>
</evidence>
<dbReference type="GO" id="GO:0010333">
    <property type="term" value="F:terpene synthase activity"/>
    <property type="evidence" value="ECO:0007669"/>
    <property type="project" value="InterPro"/>
</dbReference>
<accession>A0A2T0UVF1</accession>
<dbReference type="PANTHER" id="PTHR35201">
    <property type="entry name" value="TERPENE SYNTHASE"/>
    <property type="match status" value="1"/>
</dbReference>
<feature type="compositionally biased region" description="Gly residues" evidence="2">
    <location>
        <begin position="802"/>
        <end position="814"/>
    </location>
</feature>
<dbReference type="OrthoDB" id="2989600at2"/>
<evidence type="ECO:0000256" key="2">
    <source>
        <dbReference type="SAM" id="MobiDB-lite"/>
    </source>
</evidence>
<feature type="compositionally biased region" description="Gly residues" evidence="2">
    <location>
        <begin position="843"/>
        <end position="860"/>
    </location>
</feature>
<dbReference type="Gene3D" id="1.10.600.10">
    <property type="entry name" value="Farnesyl Diphosphate Synthase"/>
    <property type="match status" value="2"/>
</dbReference>
<dbReference type="PANTHER" id="PTHR35201:SF4">
    <property type="entry name" value="BETA-PINACENE SYNTHASE-RELATED"/>
    <property type="match status" value="1"/>
</dbReference>
<dbReference type="AlphaFoldDB" id="A0A2T0UVF1"/>
<dbReference type="SFLD" id="SFLDG01020">
    <property type="entry name" value="Terpene_Cyclase_Like_2"/>
    <property type="match status" value="2"/>
</dbReference>
<name>A0A2T0UVF1_9ACTN</name>
<feature type="region of interest" description="Disordered" evidence="2">
    <location>
        <begin position="794"/>
        <end position="881"/>
    </location>
</feature>
<reference evidence="3 4" key="1">
    <citation type="submission" date="2018-03" db="EMBL/GenBank/DDBJ databases">
        <title>Genomic Encyclopedia of Type Strains, Phase III (KMG-III): the genomes of soil and plant-associated and newly described type strains.</title>
        <authorList>
            <person name="Whitman W."/>
        </authorList>
    </citation>
    <scope>NUCLEOTIDE SEQUENCE [LARGE SCALE GENOMIC DNA]</scope>
    <source>
        <strain evidence="3 4">CGMCC 4.7067</strain>
    </source>
</reference>
<dbReference type="Proteomes" id="UP000238176">
    <property type="component" value="Unassembled WGS sequence"/>
</dbReference>
<proteinExistence type="predicted"/>
<feature type="compositionally biased region" description="Low complexity" evidence="2">
    <location>
        <begin position="815"/>
        <end position="826"/>
    </location>
</feature>
<protein>
    <submittedName>
        <fullName evidence="3">Germacradienol/geosmin synthase</fullName>
    </submittedName>
</protein>
<feature type="region of interest" description="Disordered" evidence="2">
    <location>
        <begin position="712"/>
        <end position="754"/>
    </location>
</feature>
<dbReference type="SFLD" id="SFLDS00005">
    <property type="entry name" value="Isoprenoid_Synthase_Type_I"/>
    <property type="match status" value="2"/>
</dbReference>
<gene>
    <name evidence="3" type="ORF">B0I28_101210</name>
</gene>
<dbReference type="SUPFAM" id="SSF48576">
    <property type="entry name" value="Terpenoid synthases"/>
    <property type="match status" value="2"/>
</dbReference>
<evidence type="ECO:0000256" key="1">
    <source>
        <dbReference type="ARBA" id="ARBA00023239"/>
    </source>
</evidence>
<dbReference type="EMBL" id="PVTJ01000001">
    <property type="protein sequence ID" value="PRY61886.1"/>
    <property type="molecule type" value="Genomic_DNA"/>
</dbReference>
<evidence type="ECO:0000313" key="4">
    <source>
        <dbReference type="Proteomes" id="UP000238176"/>
    </source>
</evidence>
<sequence length="881" mass="94476">MSDNHPFVLPTFYLPYPARLNPHVEGARAHARTWAKEMGMLDAPAEGGGVIWDEAELDRHDYGLLCAYTHPDCDASALDLVTDWYVWVFFFDDHFLDAFKRTRDKAGAKAYLDRIPLFMPLDLGPTPEPANPVELGLKDLWDRTAPSMSAGWRERFLVSTVNLLFESLWELDNITSDRVANPIEYIEMRRKVGGAPWSAGIVEYAVGAEVPDKVAASRPLKVLRDTFSDAVHLRNDLFSYEREVTSEGENANAVLVFERFLGLDTQPAAELVNDVLTSRLHQFENTALTEIPVLCASEGVTPPEQLAIALYAKGLQDWQAGGHEWHMRSSRYMNDAAQRVLSGPNGIGTSQARLAASGLKQHARIPFRKVGPTALPEFHQPFPLRLNPNLDAARVHAVEWAAAMGFLAPDPALPGSGLWNRRQFLGFDFALCSAGIDPDGTAEELDASADWLAWGTYGDDYYPAAFGRGRDLSAAVAQHRRLLALMPVDLGAAPAPANPLEKGLDDLWRRTAPAFDERGRAEFRTAVEKMLEGWLWELHSEGQNRVPDPVDYVEMRRDSFGSDLTMSLARLRAGRQVPDAVWTSRPIQWMEACAMDAVCLLNDVCSYHKEVEYEGQLANGVIVIEEYLGVGREEAVRIAAALADARIEQFRMVEENDLPGLAEEHGLDGDAQAALTSYVDDLKNWIAAIHKWHLDGTDRYDEAALRRLGDAAPGSTAAHGVGRFLEAGGPDEAPVPAQYRVPGPPSWRDYLPARPENAAPAPIAATNASTTAAMRFLRTAESSSSSAWTGAAASSTASASGSGPGSGSAAGGSLSGASLSGGSSLDGTGGAGASDAEGDGDGPGDAGAEGSGAPGEGVGLDGDSAGLDGSGSSVSQGGCGG</sequence>
<dbReference type="Pfam" id="PF19086">
    <property type="entry name" value="Terpene_syn_C_2"/>
    <property type="match status" value="2"/>
</dbReference>